<protein>
    <submittedName>
        <fullName evidence="1">Uncharacterized protein</fullName>
    </submittedName>
</protein>
<dbReference type="KEGG" id="ecw:EcE24377A_2926"/>
<gene>
    <name evidence="1" type="ordered locus">EcE24377A_2926</name>
</gene>
<reference evidence="2" key="1">
    <citation type="journal article" date="2008" name="J. Bacteriol.">
        <title>The pangenome structure of Escherichia coli: comparative genomic analysis of E. coli commensal and pathogenic isolates.</title>
        <authorList>
            <person name="Rasko D.A."/>
            <person name="Rosovitz M.J."/>
            <person name="Myers G.S."/>
            <person name="Mongodin E.F."/>
            <person name="Fricke W.F."/>
            <person name="Gajer P."/>
            <person name="Crabtree J."/>
            <person name="Sebaihia M."/>
            <person name="Thomson N.R."/>
            <person name="Chaudhuri R."/>
            <person name="Henderson I.R."/>
            <person name="Sperandio V."/>
            <person name="Ravel J."/>
        </authorList>
    </citation>
    <scope>NUCLEOTIDE SEQUENCE [LARGE SCALE GENOMIC DNA]</scope>
    <source>
        <strain evidence="2">E24377A / ETEC</strain>
    </source>
</reference>
<dbReference type="EMBL" id="CP000800">
    <property type="protein sequence ID" value="ABV20195.1"/>
    <property type="molecule type" value="Genomic_DNA"/>
</dbReference>
<dbReference type="Proteomes" id="UP000001122">
    <property type="component" value="Chromosome"/>
</dbReference>
<organism evidence="1 2">
    <name type="scientific">Escherichia coli O139:H28 (strain E24377A / ETEC)</name>
    <dbReference type="NCBI Taxonomy" id="331111"/>
    <lineage>
        <taxon>Bacteria</taxon>
        <taxon>Pseudomonadati</taxon>
        <taxon>Pseudomonadota</taxon>
        <taxon>Gammaproteobacteria</taxon>
        <taxon>Enterobacterales</taxon>
        <taxon>Enterobacteriaceae</taxon>
        <taxon>Escherichia</taxon>
    </lineage>
</organism>
<evidence type="ECO:0000313" key="1">
    <source>
        <dbReference type="EMBL" id="ABV20195.1"/>
    </source>
</evidence>
<dbReference type="HOGENOM" id="CLU_3117264_0_0_6"/>
<name>A7ZQ83_ECO24</name>
<dbReference type="AlphaFoldDB" id="A7ZQ83"/>
<accession>A7ZQ83</accession>
<proteinExistence type="predicted"/>
<sequence length="50" mass="5459">MMKERILPMSVDMVYINSITEQAIHGFQGSAGKNGIVAVTVNSINVIAYF</sequence>
<evidence type="ECO:0000313" key="2">
    <source>
        <dbReference type="Proteomes" id="UP000001122"/>
    </source>
</evidence>
<keyword evidence="2" id="KW-1185">Reference proteome</keyword>